<feature type="region of interest" description="Disordered" evidence="1">
    <location>
        <begin position="50"/>
        <end position="103"/>
    </location>
</feature>
<feature type="compositionally biased region" description="Low complexity" evidence="1">
    <location>
        <begin position="19"/>
        <end position="30"/>
    </location>
</feature>
<evidence type="ECO:0000313" key="3">
    <source>
        <dbReference type="Proteomes" id="UP001287356"/>
    </source>
</evidence>
<feature type="region of interest" description="Disordered" evidence="1">
    <location>
        <begin position="1"/>
        <end position="32"/>
    </location>
</feature>
<feature type="compositionally biased region" description="Polar residues" evidence="1">
    <location>
        <begin position="76"/>
        <end position="85"/>
    </location>
</feature>
<reference evidence="2" key="1">
    <citation type="journal article" date="2023" name="Mol. Phylogenet. Evol.">
        <title>Genome-scale phylogeny and comparative genomics of the fungal order Sordariales.</title>
        <authorList>
            <person name="Hensen N."/>
            <person name="Bonometti L."/>
            <person name="Westerberg I."/>
            <person name="Brannstrom I.O."/>
            <person name="Guillou S."/>
            <person name="Cros-Aarteil S."/>
            <person name="Calhoun S."/>
            <person name="Haridas S."/>
            <person name="Kuo A."/>
            <person name="Mondo S."/>
            <person name="Pangilinan J."/>
            <person name="Riley R."/>
            <person name="LaButti K."/>
            <person name="Andreopoulos B."/>
            <person name="Lipzen A."/>
            <person name="Chen C."/>
            <person name="Yan M."/>
            <person name="Daum C."/>
            <person name="Ng V."/>
            <person name="Clum A."/>
            <person name="Steindorff A."/>
            <person name="Ohm R.A."/>
            <person name="Martin F."/>
            <person name="Silar P."/>
            <person name="Natvig D.O."/>
            <person name="Lalanne C."/>
            <person name="Gautier V."/>
            <person name="Ament-Velasquez S.L."/>
            <person name="Kruys A."/>
            <person name="Hutchinson M.I."/>
            <person name="Powell A.J."/>
            <person name="Barry K."/>
            <person name="Miller A.N."/>
            <person name="Grigoriev I.V."/>
            <person name="Debuchy R."/>
            <person name="Gladieux P."/>
            <person name="Hiltunen Thoren M."/>
            <person name="Johannesson H."/>
        </authorList>
    </citation>
    <scope>NUCLEOTIDE SEQUENCE</scope>
    <source>
        <strain evidence="2">CBS 958.72</strain>
    </source>
</reference>
<sequence length="197" mass="21540">MAMSLTDNPVRSRQHAVYGRPGSGRSSTSSLCDNNDLAITPCPVDSSAALHAAQQWRTRPTGAPQGQARTTPPPSWRNSLATSSLDGLDGGEPSDAGNNGDDVDSRTLWRRMLAIQRMFGCYNSARMRAALDAGVDGERLIPSRTCLDLLNDSIDQLPEESKRELERFLENEGEAASQGTKRGWIQRLLHSPTILRH</sequence>
<dbReference type="EMBL" id="JAULSN010000003">
    <property type="protein sequence ID" value="KAK3377396.1"/>
    <property type="molecule type" value="Genomic_DNA"/>
</dbReference>
<accession>A0AAE0NB30</accession>
<dbReference type="AlphaFoldDB" id="A0AAE0NB30"/>
<proteinExistence type="predicted"/>
<name>A0AAE0NB30_9PEZI</name>
<feature type="compositionally biased region" description="Polar residues" evidence="1">
    <location>
        <begin position="1"/>
        <end position="11"/>
    </location>
</feature>
<keyword evidence="3" id="KW-1185">Reference proteome</keyword>
<dbReference type="Proteomes" id="UP001287356">
    <property type="component" value="Unassembled WGS sequence"/>
</dbReference>
<comment type="caution">
    <text evidence="2">The sequence shown here is derived from an EMBL/GenBank/DDBJ whole genome shotgun (WGS) entry which is preliminary data.</text>
</comment>
<organism evidence="2 3">
    <name type="scientific">Lasiosphaeria ovina</name>
    <dbReference type="NCBI Taxonomy" id="92902"/>
    <lineage>
        <taxon>Eukaryota</taxon>
        <taxon>Fungi</taxon>
        <taxon>Dikarya</taxon>
        <taxon>Ascomycota</taxon>
        <taxon>Pezizomycotina</taxon>
        <taxon>Sordariomycetes</taxon>
        <taxon>Sordariomycetidae</taxon>
        <taxon>Sordariales</taxon>
        <taxon>Lasiosphaeriaceae</taxon>
        <taxon>Lasiosphaeria</taxon>
    </lineage>
</organism>
<evidence type="ECO:0000313" key="2">
    <source>
        <dbReference type="EMBL" id="KAK3377396.1"/>
    </source>
</evidence>
<evidence type="ECO:0000256" key="1">
    <source>
        <dbReference type="SAM" id="MobiDB-lite"/>
    </source>
</evidence>
<protein>
    <submittedName>
        <fullName evidence="2">Uncharacterized protein</fullName>
    </submittedName>
</protein>
<reference evidence="2" key="2">
    <citation type="submission" date="2023-06" db="EMBL/GenBank/DDBJ databases">
        <authorList>
            <consortium name="Lawrence Berkeley National Laboratory"/>
            <person name="Haridas S."/>
            <person name="Hensen N."/>
            <person name="Bonometti L."/>
            <person name="Westerberg I."/>
            <person name="Brannstrom I.O."/>
            <person name="Guillou S."/>
            <person name="Cros-Aarteil S."/>
            <person name="Calhoun S."/>
            <person name="Kuo A."/>
            <person name="Mondo S."/>
            <person name="Pangilinan J."/>
            <person name="Riley R."/>
            <person name="Labutti K."/>
            <person name="Andreopoulos B."/>
            <person name="Lipzen A."/>
            <person name="Chen C."/>
            <person name="Yanf M."/>
            <person name="Daum C."/>
            <person name="Ng V."/>
            <person name="Clum A."/>
            <person name="Steindorff A."/>
            <person name="Ohm R."/>
            <person name="Martin F."/>
            <person name="Silar P."/>
            <person name="Natvig D."/>
            <person name="Lalanne C."/>
            <person name="Gautier V."/>
            <person name="Ament-Velasquez S.L."/>
            <person name="Kruys A."/>
            <person name="Hutchinson M.I."/>
            <person name="Powell A.J."/>
            <person name="Barry K."/>
            <person name="Miller A.N."/>
            <person name="Grigoriev I.V."/>
            <person name="Debuchy R."/>
            <person name="Gladieux P."/>
            <person name="Thoren M.H."/>
            <person name="Johannesson H."/>
        </authorList>
    </citation>
    <scope>NUCLEOTIDE SEQUENCE</scope>
    <source>
        <strain evidence="2">CBS 958.72</strain>
    </source>
</reference>
<gene>
    <name evidence="2" type="ORF">B0T24DRAFT_239564</name>
</gene>